<dbReference type="PANTHER" id="PTHR33112">
    <property type="entry name" value="DOMAIN PROTEIN, PUTATIVE-RELATED"/>
    <property type="match status" value="1"/>
</dbReference>
<dbReference type="InterPro" id="IPR010730">
    <property type="entry name" value="HET"/>
</dbReference>
<dbReference type="Pfam" id="PF06985">
    <property type="entry name" value="HET"/>
    <property type="match status" value="1"/>
</dbReference>
<dbReference type="OrthoDB" id="2958217at2759"/>
<proteinExistence type="predicted"/>
<protein>
    <submittedName>
        <fullName evidence="2">HET-domain-containing protein</fullName>
    </submittedName>
</protein>
<feature type="domain" description="Heterokaryon incompatibility" evidence="1">
    <location>
        <begin position="58"/>
        <end position="124"/>
    </location>
</feature>
<evidence type="ECO:0000259" key="1">
    <source>
        <dbReference type="Pfam" id="PF06985"/>
    </source>
</evidence>
<dbReference type="Proteomes" id="UP000799772">
    <property type="component" value="Unassembled WGS sequence"/>
</dbReference>
<dbReference type="PANTHER" id="PTHR33112:SF16">
    <property type="entry name" value="HETEROKARYON INCOMPATIBILITY DOMAIN-CONTAINING PROTEIN"/>
    <property type="match status" value="1"/>
</dbReference>
<organism evidence="2 3">
    <name type="scientific">Rhizodiscina lignyota</name>
    <dbReference type="NCBI Taxonomy" id="1504668"/>
    <lineage>
        <taxon>Eukaryota</taxon>
        <taxon>Fungi</taxon>
        <taxon>Dikarya</taxon>
        <taxon>Ascomycota</taxon>
        <taxon>Pezizomycotina</taxon>
        <taxon>Dothideomycetes</taxon>
        <taxon>Pleosporomycetidae</taxon>
        <taxon>Aulographales</taxon>
        <taxon>Rhizodiscinaceae</taxon>
        <taxon>Rhizodiscina</taxon>
    </lineage>
</organism>
<sequence>MAFSIEPPGAIKAWIEDCSNHHEICQRREPFPLPHRVVDVGHREVCLYDTKGGEAQPYAALSHRWHDSKPLQTTKERLSHHQRRLVWGELPIAFQEAIELTRALGIRYLWIDSLCIQQDDTREWMI</sequence>
<reference evidence="2" key="1">
    <citation type="journal article" date="2020" name="Stud. Mycol.">
        <title>101 Dothideomycetes genomes: a test case for predicting lifestyles and emergence of pathogens.</title>
        <authorList>
            <person name="Haridas S."/>
            <person name="Albert R."/>
            <person name="Binder M."/>
            <person name="Bloem J."/>
            <person name="Labutti K."/>
            <person name="Salamov A."/>
            <person name="Andreopoulos B."/>
            <person name="Baker S."/>
            <person name="Barry K."/>
            <person name="Bills G."/>
            <person name="Bluhm B."/>
            <person name="Cannon C."/>
            <person name="Castanera R."/>
            <person name="Culley D."/>
            <person name="Daum C."/>
            <person name="Ezra D."/>
            <person name="Gonzalez J."/>
            <person name="Henrissat B."/>
            <person name="Kuo A."/>
            <person name="Liang C."/>
            <person name="Lipzen A."/>
            <person name="Lutzoni F."/>
            <person name="Magnuson J."/>
            <person name="Mondo S."/>
            <person name="Nolan M."/>
            <person name="Ohm R."/>
            <person name="Pangilinan J."/>
            <person name="Park H.-J."/>
            <person name="Ramirez L."/>
            <person name="Alfaro M."/>
            <person name="Sun H."/>
            <person name="Tritt A."/>
            <person name="Yoshinaga Y."/>
            <person name="Zwiers L.-H."/>
            <person name="Turgeon B."/>
            <person name="Goodwin S."/>
            <person name="Spatafora J."/>
            <person name="Crous P."/>
            <person name="Grigoriev I."/>
        </authorList>
    </citation>
    <scope>NUCLEOTIDE SEQUENCE</scope>
    <source>
        <strain evidence="2">CBS 133067</strain>
    </source>
</reference>
<evidence type="ECO:0000313" key="3">
    <source>
        <dbReference type="Proteomes" id="UP000799772"/>
    </source>
</evidence>
<evidence type="ECO:0000313" key="2">
    <source>
        <dbReference type="EMBL" id="KAF2095681.1"/>
    </source>
</evidence>
<keyword evidence="3" id="KW-1185">Reference proteome</keyword>
<accession>A0A9P4M2H1</accession>
<name>A0A9P4M2H1_9PEZI</name>
<dbReference type="AlphaFoldDB" id="A0A9P4M2H1"/>
<comment type="caution">
    <text evidence="2">The sequence shown here is derived from an EMBL/GenBank/DDBJ whole genome shotgun (WGS) entry which is preliminary data.</text>
</comment>
<gene>
    <name evidence="2" type="ORF">NA57DRAFT_44578</name>
</gene>
<dbReference type="EMBL" id="ML978131">
    <property type="protein sequence ID" value="KAF2095681.1"/>
    <property type="molecule type" value="Genomic_DNA"/>
</dbReference>